<proteinExistence type="predicted"/>
<dbReference type="AlphaFoldDB" id="A0A6S6SV25"/>
<sequence length="157" mass="17979">MMKWFMSLSKHLRIAIILAPFMAIFGWGLADTWMRKDIEEIKQTVAVKEMVVTDQCILKPGQCKLSKDEMEVSLEVAEPSAADLFRLNLASTQHIRALKVSIVQSGEETKLIAQPTKVTDRWYVEFPREQLKSSSFTLRFAIAQTKRVYLAEFPAKL</sequence>
<reference evidence="1" key="1">
    <citation type="submission" date="2020-01" db="EMBL/GenBank/DDBJ databases">
        <authorList>
            <person name="Meier V. D."/>
            <person name="Meier V D."/>
        </authorList>
    </citation>
    <scope>NUCLEOTIDE SEQUENCE</scope>
    <source>
        <strain evidence="1">HLG_WM_MAG_09</strain>
    </source>
</reference>
<organism evidence="1">
    <name type="scientific">uncultured Thiotrichaceae bacterium</name>
    <dbReference type="NCBI Taxonomy" id="298394"/>
    <lineage>
        <taxon>Bacteria</taxon>
        <taxon>Pseudomonadati</taxon>
        <taxon>Pseudomonadota</taxon>
        <taxon>Gammaproteobacteria</taxon>
        <taxon>Thiotrichales</taxon>
        <taxon>Thiotrichaceae</taxon>
        <taxon>environmental samples</taxon>
    </lineage>
</organism>
<gene>
    <name evidence="1" type="ORF">HELGO_WM32345</name>
</gene>
<dbReference type="EMBL" id="CACVAT010000142">
    <property type="protein sequence ID" value="CAA6809964.1"/>
    <property type="molecule type" value="Genomic_DNA"/>
</dbReference>
<name>A0A6S6SV25_9GAMM</name>
<protein>
    <submittedName>
        <fullName evidence="1">Uncharacterized protein</fullName>
    </submittedName>
</protein>
<evidence type="ECO:0000313" key="1">
    <source>
        <dbReference type="EMBL" id="CAA6809964.1"/>
    </source>
</evidence>
<accession>A0A6S6SV25</accession>